<evidence type="ECO:0000256" key="1">
    <source>
        <dbReference type="SAM" id="MobiDB-lite"/>
    </source>
</evidence>
<comment type="caution">
    <text evidence="2">The sequence shown here is derived from an EMBL/GenBank/DDBJ whole genome shotgun (WGS) entry which is preliminary data.</text>
</comment>
<proteinExistence type="predicted"/>
<name>A0ABW4FVF1_9PSEU</name>
<evidence type="ECO:0000313" key="3">
    <source>
        <dbReference type="Proteomes" id="UP001597145"/>
    </source>
</evidence>
<dbReference type="RefSeq" id="WP_343982883.1">
    <property type="nucleotide sequence ID" value="NZ_BAAAJG010000016.1"/>
</dbReference>
<organism evidence="2 3">
    <name type="scientific">Pseudonocardia aurantiaca</name>
    <dbReference type="NCBI Taxonomy" id="75290"/>
    <lineage>
        <taxon>Bacteria</taxon>
        <taxon>Bacillati</taxon>
        <taxon>Actinomycetota</taxon>
        <taxon>Actinomycetes</taxon>
        <taxon>Pseudonocardiales</taxon>
        <taxon>Pseudonocardiaceae</taxon>
        <taxon>Pseudonocardia</taxon>
    </lineage>
</organism>
<keyword evidence="3" id="KW-1185">Reference proteome</keyword>
<evidence type="ECO:0000313" key="2">
    <source>
        <dbReference type="EMBL" id="MFD1534015.1"/>
    </source>
</evidence>
<gene>
    <name evidence="2" type="ORF">ACFSCY_31810</name>
</gene>
<feature type="region of interest" description="Disordered" evidence="1">
    <location>
        <begin position="116"/>
        <end position="179"/>
    </location>
</feature>
<sequence length="179" mass="17465">MRWREAGGGPGSVPLAPAFSAPAPGGPAGFAPFYGGMIPPSLMGNNPAGAQLRQRAAQNLALRAETAQRFNAIASGNPSAAPAVGAASGPAAPAAGYGYLPPMGGGMAPMGMGAAAGGRGGKRGRKRMVSEPASVWGATGRGTRGKAKEQSTAGTEVVEDADVWTGGPTDLGPGVLGGR</sequence>
<accession>A0ABW4FVF1</accession>
<protein>
    <submittedName>
        <fullName evidence="2">Uncharacterized protein</fullName>
    </submittedName>
</protein>
<dbReference type="Proteomes" id="UP001597145">
    <property type="component" value="Unassembled WGS sequence"/>
</dbReference>
<dbReference type="EMBL" id="JBHUCP010000027">
    <property type="protein sequence ID" value="MFD1534015.1"/>
    <property type="molecule type" value="Genomic_DNA"/>
</dbReference>
<reference evidence="3" key="1">
    <citation type="journal article" date="2019" name="Int. J. Syst. Evol. Microbiol.">
        <title>The Global Catalogue of Microorganisms (GCM) 10K type strain sequencing project: providing services to taxonomists for standard genome sequencing and annotation.</title>
        <authorList>
            <consortium name="The Broad Institute Genomics Platform"/>
            <consortium name="The Broad Institute Genome Sequencing Center for Infectious Disease"/>
            <person name="Wu L."/>
            <person name="Ma J."/>
        </authorList>
    </citation>
    <scope>NUCLEOTIDE SEQUENCE [LARGE SCALE GENOMIC DNA]</scope>
    <source>
        <strain evidence="3">JCM 12165</strain>
    </source>
</reference>